<organism evidence="2 3">
    <name type="scientific">Asticcacaulis benevestitus DSM 16100 = ATCC BAA-896</name>
    <dbReference type="NCBI Taxonomy" id="1121022"/>
    <lineage>
        <taxon>Bacteria</taxon>
        <taxon>Pseudomonadati</taxon>
        <taxon>Pseudomonadota</taxon>
        <taxon>Alphaproteobacteria</taxon>
        <taxon>Caulobacterales</taxon>
        <taxon>Caulobacteraceae</taxon>
        <taxon>Asticcacaulis</taxon>
    </lineage>
</organism>
<evidence type="ECO:0000256" key="1">
    <source>
        <dbReference type="SAM" id="MobiDB-lite"/>
    </source>
</evidence>
<dbReference type="AlphaFoldDB" id="V4PEK3"/>
<dbReference type="EMBL" id="AWGB01000013">
    <property type="protein sequence ID" value="ESQ92372.1"/>
    <property type="molecule type" value="Genomic_DNA"/>
</dbReference>
<gene>
    <name evidence="2" type="ORF">ABENE_08325</name>
</gene>
<feature type="region of interest" description="Disordered" evidence="1">
    <location>
        <begin position="105"/>
        <end position="131"/>
    </location>
</feature>
<sequence length="131" mass="14154">MRASILILAGLGVVCAGLGGCETYRGDRYSTRYVDVRTQKEKAAQCVAAFEPNGQAPQIMTYDSDTKTEVHMNTDGKRVDVTAQNAEDNTAMGMGGKVGGRIPEACTDADPIPGSALPKDRRYKTQWNSQH</sequence>
<evidence type="ECO:0000313" key="3">
    <source>
        <dbReference type="Proteomes" id="UP000017837"/>
    </source>
</evidence>
<dbReference type="Proteomes" id="UP000017837">
    <property type="component" value="Unassembled WGS sequence"/>
</dbReference>
<protein>
    <recommendedName>
        <fullName evidence="4">Lipoprotein</fullName>
    </recommendedName>
</protein>
<dbReference type="PATRIC" id="fig|1121022.4.peg.1674"/>
<name>V4PEK3_9CAUL</name>
<evidence type="ECO:0000313" key="2">
    <source>
        <dbReference type="EMBL" id="ESQ92372.1"/>
    </source>
</evidence>
<reference evidence="2 3" key="1">
    <citation type="journal article" date="2014" name="Nature">
        <title>Sequential evolution of bacterial morphology by co-option of a developmental regulator.</title>
        <authorList>
            <person name="Jiang C."/>
            <person name="Brown P.J."/>
            <person name="Ducret A."/>
            <person name="Brun Y.V."/>
        </authorList>
    </citation>
    <scope>NUCLEOTIDE SEQUENCE [LARGE SCALE GENOMIC DNA]</scope>
    <source>
        <strain evidence="2 3">DSM 16100</strain>
    </source>
</reference>
<comment type="caution">
    <text evidence="2">The sequence shown here is derived from an EMBL/GenBank/DDBJ whole genome shotgun (WGS) entry which is preliminary data.</text>
</comment>
<keyword evidence="3" id="KW-1185">Reference proteome</keyword>
<evidence type="ECO:0008006" key="4">
    <source>
        <dbReference type="Google" id="ProtNLM"/>
    </source>
</evidence>
<dbReference type="PROSITE" id="PS51257">
    <property type="entry name" value="PROKAR_LIPOPROTEIN"/>
    <property type="match status" value="1"/>
</dbReference>
<accession>V4PEK3</accession>
<dbReference type="RefSeq" id="WP_018080996.1">
    <property type="nucleotide sequence ID" value="NZ_AQWM01000003.1"/>
</dbReference>
<proteinExistence type="predicted"/>
<dbReference type="OrthoDB" id="7172746at2"/>